<evidence type="ECO:0000313" key="15">
    <source>
        <dbReference type="EMBL" id="UJF33519.1"/>
    </source>
</evidence>
<keyword evidence="12" id="KW-0812">Transmembrane</keyword>
<feature type="domain" description="HAMP" evidence="14">
    <location>
        <begin position="189"/>
        <end position="241"/>
    </location>
</feature>
<dbReference type="SUPFAM" id="SSF55874">
    <property type="entry name" value="ATPase domain of HSP90 chaperone/DNA topoisomerase II/histidine kinase"/>
    <property type="match status" value="1"/>
</dbReference>
<accession>A0ABY3SJV3</accession>
<proteinExistence type="predicted"/>
<dbReference type="InterPro" id="IPR004358">
    <property type="entry name" value="Sig_transdc_His_kin-like_C"/>
</dbReference>
<comment type="subcellular location">
    <subcellularLocation>
        <location evidence="2">Cell membrane</location>
        <topology evidence="2">Multi-pass membrane protein</topology>
    </subcellularLocation>
</comment>
<dbReference type="EC" id="2.7.13.3" evidence="3"/>
<dbReference type="SUPFAM" id="SSF158472">
    <property type="entry name" value="HAMP domain-like"/>
    <property type="match status" value="1"/>
</dbReference>
<feature type="transmembrane region" description="Helical" evidence="12">
    <location>
        <begin position="12"/>
        <end position="32"/>
    </location>
</feature>
<dbReference type="InterPro" id="IPR036890">
    <property type="entry name" value="HATPase_C_sf"/>
</dbReference>
<dbReference type="EMBL" id="CP090978">
    <property type="protein sequence ID" value="UJF33519.1"/>
    <property type="molecule type" value="Genomic_DNA"/>
</dbReference>
<dbReference type="Gene3D" id="3.30.565.10">
    <property type="entry name" value="Histidine kinase-like ATPase, C-terminal domain"/>
    <property type="match status" value="1"/>
</dbReference>
<dbReference type="InterPro" id="IPR005467">
    <property type="entry name" value="His_kinase_dom"/>
</dbReference>
<dbReference type="InterPro" id="IPR003661">
    <property type="entry name" value="HisK_dim/P_dom"/>
</dbReference>
<keyword evidence="8 15" id="KW-0418">Kinase</keyword>
<evidence type="ECO:0000256" key="6">
    <source>
        <dbReference type="ARBA" id="ARBA00022679"/>
    </source>
</evidence>
<evidence type="ECO:0000256" key="4">
    <source>
        <dbReference type="ARBA" id="ARBA00022475"/>
    </source>
</evidence>
<evidence type="ECO:0000256" key="8">
    <source>
        <dbReference type="ARBA" id="ARBA00022777"/>
    </source>
</evidence>
<feature type="domain" description="Histidine kinase" evidence="13">
    <location>
        <begin position="249"/>
        <end position="464"/>
    </location>
</feature>
<evidence type="ECO:0000256" key="10">
    <source>
        <dbReference type="ARBA" id="ARBA00023012"/>
    </source>
</evidence>
<evidence type="ECO:0000256" key="1">
    <source>
        <dbReference type="ARBA" id="ARBA00000085"/>
    </source>
</evidence>
<evidence type="ECO:0000256" key="5">
    <source>
        <dbReference type="ARBA" id="ARBA00022553"/>
    </source>
</evidence>
<evidence type="ECO:0000313" key="16">
    <source>
        <dbReference type="Proteomes" id="UP001649230"/>
    </source>
</evidence>
<dbReference type="CDD" id="cd00082">
    <property type="entry name" value="HisKA"/>
    <property type="match status" value="1"/>
</dbReference>
<name>A0ABY3SJV3_9BACL</name>
<dbReference type="GO" id="GO:0016301">
    <property type="term" value="F:kinase activity"/>
    <property type="evidence" value="ECO:0007669"/>
    <property type="project" value="UniProtKB-KW"/>
</dbReference>
<feature type="transmembrane region" description="Helical" evidence="12">
    <location>
        <begin position="168"/>
        <end position="187"/>
    </location>
</feature>
<evidence type="ECO:0000259" key="13">
    <source>
        <dbReference type="PROSITE" id="PS50109"/>
    </source>
</evidence>
<gene>
    <name evidence="15" type="ORF">L0M14_29150</name>
</gene>
<dbReference type="CDD" id="cd00075">
    <property type="entry name" value="HATPase"/>
    <property type="match status" value="1"/>
</dbReference>
<evidence type="ECO:0000259" key="14">
    <source>
        <dbReference type="PROSITE" id="PS50885"/>
    </source>
</evidence>
<evidence type="ECO:0000256" key="11">
    <source>
        <dbReference type="ARBA" id="ARBA00023136"/>
    </source>
</evidence>
<evidence type="ECO:0000256" key="3">
    <source>
        <dbReference type="ARBA" id="ARBA00012438"/>
    </source>
</evidence>
<dbReference type="Gene3D" id="1.10.287.130">
    <property type="match status" value="1"/>
</dbReference>
<keyword evidence="12" id="KW-1133">Transmembrane helix</keyword>
<evidence type="ECO:0000256" key="12">
    <source>
        <dbReference type="SAM" id="Phobius"/>
    </source>
</evidence>
<dbReference type="InterPro" id="IPR036097">
    <property type="entry name" value="HisK_dim/P_sf"/>
</dbReference>
<dbReference type="SMART" id="SM00387">
    <property type="entry name" value="HATPase_c"/>
    <property type="match status" value="1"/>
</dbReference>
<dbReference type="Pfam" id="PF02518">
    <property type="entry name" value="HATPase_c"/>
    <property type="match status" value="1"/>
</dbReference>
<evidence type="ECO:0000256" key="9">
    <source>
        <dbReference type="ARBA" id="ARBA00022840"/>
    </source>
</evidence>
<keyword evidence="10" id="KW-0902">Two-component regulatory system</keyword>
<dbReference type="Proteomes" id="UP001649230">
    <property type="component" value="Chromosome"/>
</dbReference>
<comment type="catalytic activity">
    <reaction evidence="1">
        <text>ATP + protein L-histidine = ADP + protein N-phospho-L-histidine.</text>
        <dbReference type="EC" id="2.7.13.3"/>
    </reaction>
</comment>
<dbReference type="SMART" id="SM00304">
    <property type="entry name" value="HAMP"/>
    <property type="match status" value="1"/>
</dbReference>
<keyword evidence="6" id="KW-0808">Transferase</keyword>
<dbReference type="CDD" id="cd06225">
    <property type="entry name" value="HAMP"/>
    <property type="match status" value="1"/>
</dbReference>
<dbReference type="RefSeq" id="WP_235119889.1">
    <property type="nucleotide sequence ID" value="NZ_CP090978.1"/>
</dbReference>
<dbReference type="SMART" id="SM00388">
    <property type="entry name" value="HisKA"/>
    <property type="match status" value="1"/>
</dbReference>
<keyword evidence="5" id="KW-0597">Phosphoprotein</keyword>
<dbReference type="PANTHER" id="PTHR42878">
    <property type="entry name" value="TWO-COMPONENT HISTIDINE KINASE"/>
    <property type="match status" value="1"/>
</dbReference>
<keyword evidence="16" id="KW-1185">Reference proteome</keyword>
<evidence type="ECO:0000256" key="7">
    <source>
        <dbReference type="ARBA" id="ARBA00022741"/>
    </source>
</evidence>
<keyword evidence="4" id="KW-1003">Cell membrane</keyword>
<dbReference type="PROSITE" id="PS50109">
    <property type="entry name" value="HIS_KIN"/>
    <property type="match status" value="1"/>
</dbReference>
<reference evidence="15 16" key="1">
    <citation type="journal article" date="2024" name="Int. J. Syst. Evol. Microbiol.">
        <title>Paenibacillus hexagrammi sp. nov., a novel bacterium isolated from the gut content of Hexagrammos agrammus.</title>
        <authorList>
            <person name="Jung H.K."/>
            <person name="Kim D.G."/>
            <person name="Zin H."/>
            <person name="Park J."/>
            <person name="Jung H."/>
            <person name="Kim Y.O."/>
            <person name="Kong H.J."/>
            <person name="Kim J.W."/>
            <person name="Kim Y.S."/>
        </authorList>
    </citation>
    <scope>NUCLEOTIDE SEQUENCE [LARGE SCALE GENOMIC DNA]</scope>
    <source>
        <strain evidence="15 16">YPD9-1</strain>
    </source>
</reference>
<sequence length="468" mass="52149">MLSSFYRKLLFIYISITLVSILAISVTVGYTMERKTYDRSEKLLQEKLAQVEQMAEGLFDGSTTQKEFRKQINALEKNSEVKVSVIKHPKLVQQWIIPMGEMPERQEWVERVLEGEKVTVTSTFAAGNKGTMLIVGQPVMKDGRVAGGLFLYTPIRNIQGAARDIYRAIFRSAVLISLLAIAVLYIVSRHFVKPLQQMSRTAEALATGDFSRRVPVRGQDEIASLAGSLNRMAGKLETVEEGRKRFLSEISHELRTPLTTIRASLQGVVDGVVEPQDSREFIEVSLAETKRLSKLVDDLLQLSSFDEKRVTLNVSETDLVQLSREVVTGLTMKAKAKQIELNVELAEGPVLLSVDTDRIKQVLLNLLDNAINHIPEGSSAGIRFRYLKQDCWMEVWDSGPGIPLDKLPHLFDRFYKADESRNRTGAGLGLAICKSIVEAHGGFIRVTSAATKGTVFSIYLPPAPKSNL</sequence>
<dbReference type="InterPro" id="IPR003594">
    <property type="entry name" value="HATPase_dom"/>
</dbReference>
<dbReference type="PRINTS" id="PR00344">
    <property type="entry name" value="BCTRLSENSOR"/>
</dbReference>
<organism evidence="15 16">
    <name type="scientific">Paenibacillus hexagrammi</name>
    <dbReference type="NCBI Taxonomy" id="2908839"/>
    <lineage>
        <taxon>Bacteria</taxon>
        <taxon>Bacillati</taxon>
        <taxon>Bacillota</taxon>
        <taxon>Bacilli</taxon>
        <taxon>Bacillales</taxon>
        <taxon>Paenibacillaceae</taxon>
        <taxon>Paenibacillus</taxon>
    </lineage>
</organism>
<evidence type="ECO:0000256" key="2">
    <source>
        <dbReference type="ARBA" id="ARBA00004651"/>
    </source>
</evidence>
<dbReference type="Pfam" id="PF00512">
    <property type="entry name" value="HisKA"/>
    <property type="match status" value="1"/>
</dbReference>
<dbReference type="Gene3D" id="6.10.340.10">
    <property type="match status" value="1"/>
</dbReference>
<keyword evidence="9" id="KW-0067">ATP-binding</keyword>
<dbReference type="Pfam" id="PF00672">
    <property type="entry name" value="HAMP"/>
    <property type="match status" value="1"/>
</dbReference>
<dbReference type="SUPFAM" id="SSF47384">
    <property type="entry name" value="Homodimeric domain of signal transducing histidine kinase"/>
    <property type="match status" value="1"/>
</dbReference>
<keyword evidence="7" id="KW-0547">Nucleotide-binding</keyword>
<dbReference type="InterPro" id="IPR050351">
    <property type="entry name" value="BphY/WalK/GraS-like"/>
</dbReference>
<protein>
    <recommendedName>
        <fullName evidence="3">histidine kinase</fullName>
        <ecNumber evidence="3">2.7.13.3</ecNumber>
    </recommendedName>
</protein>
<dbReference type="PROSITE" id="PS50885">
    <property type="entry name" value="HAMP"/>
    <property type="match status" value="1"/>
</dbReference>
<dbReference type="InterPro" id="IPR003660">
    <property type="entry name" value="HAMP_dom"/>
</dbReference>
<dbReference type="PANTHER" id="PTHR42878:SF7">
    <property type="entry name" value="SENSOR HISTIDINE KINASE GLRK"/>
    <property type="match status" value="1"/>
</dbReference>
<keyword evidence="11 12" id="KW-0472">Membrane</keyword>